<dbReference type="AlphaFoldDB" id="A0A7W0CUI6"/>
<dbReference type="EMBL" id="JACDUR010000012">
    <property type="protein sequence ID" value="MBA2897617.1"/>
    <property type="molecule type" value="Genomic_DNA"/>
</dbReference>
<keyword evidence="4" id="KW-1185">Reference proteome</keyword>
<dbReference type="InterPro" id="IPR025828">
    <property type="entry name" value="Put_sensor_dom"/>
</dbReference>
<dbReference type="Proteomes" id="UP000530928">
    <property type="component" value="Unassembled WGS sequence"/>
</dbReference>
<comment type="caution">
    <text evidence="3">The sequence shown here is derived from an EMBL/GenBank/DDBJ whole genome shotgun (WGS) entry which is preliminary data.</text>
</comment>
<name>A0A7W0CUI6_9ACTN</name>
<feature type="domain" description="Putative sensor" evidence="2">
    <location>
        <begin position="13"/>
        <end position="199"/>
    </location>
</feature>
<dbReference type="RefSeq" id="WP_181616313.1">
    <property type="nucleotide sequence ID" value="NZ_BAABAM010000014.1"/>
</dbReference>
<protein>
    <recommendedName>
        <fullName evidence="2">Putative sensor domain-containing protein</fullName>
    </recommendedName>
</protein>
<evidence type="ECO:0000313" key="3">
    <source>
        <dbReference type="EMBL" id="MBA2897617.1"/>
    </source>
</evidence>
<accession>A0A7W0CUI6</accession>
<gene>
    <name evidence="3" type="ORF">HNR30_009019</name>
</gene>
<keyword evidence="1" id="KW-0472">Membrane</keyword>
<keyword evidence="1" id="KW-1133">Transmembrane helix</keyword>
<sequence>MRTLQRLRADSRYTVIGFPTSVASFSLTIAGVAAGVGSAVAFVGLPILAGTAAMGRRFADLERSSIATVVDHPVESPAYTEAPSWAGWFRRVMNPLLNGQAGLDLLHAVLAFPLAIVSFVLTVTWWAGTVLGLTFPLYGWILFNTLGPDGSLPALLGFDGGLAGYVTFNTVVGLLFAITLVPVVRLAALVRASLGEALLTRAVYGTRSSRVAMAA</sequence>
<reference evidence="3 4" key="1">
    <citation type="submission" date="2020-07" db="EMBL/GenBank/DDBJ databases">
        <title>Genomic Encyclopedia of Type Strains, Phase IV (KMG-IV): sequencing the most valuable type-strain genomes for metagenomic binning, comparative biology and taxonomic classification.</title>
        <authorList>
            <person name="Goeker M."/>
        </authorList>
    </citation>
    <scope>NUCLEOTIDE SEQUENCE [LARGE SCALE GENOMIC DNA]</scope>
    <source>
        <strain evidence="3 4">DSM 45533</strain>
    </source>
</reference>
<feature type="transmembrane region" description="Helical" evidence="1">
    <location>
        <begin position="109"/>
        <end position="142"/>
    </location>
</feature>
<evidence type="ECO:0000313" key="4">
    <source>
        <dbReference type="Proteomes" id="UP000530928"/>
    </source>
</evidence>
<feature type="transmembrane region" description="Helical" evidence="1">
    <location>
        <begin position="162"/>
        <end position="184"/>
    </location>
</feature>
<evidence type="ECO:0000259" key="2">
    <source>
        <dbReference type="Pfam" id="PF13796"/>
    </source>
</evidence>
<proteinExistence type="predicted"/>
<organism evidence="3 4">
    <name type="scientific">Nonomuraea soli</name>
    <dbReference type="NCBI Taxonomy" id="1032476"/>
    <lineage>
        <taxon>Bacteria</taxon>
        <taxon>Bacillati</taxon>
        <taxon>Actinomycetota</taxon>
        <taxon>Actinomycetes</taxon>
        <taxon>Streptosporangiales</taxon>
        <taxon>Streptosporangiaceae</taxon>
        <taxon>Nonomuraea</taxon>
    </lineage>
</organism>
<keyword evidence="1" id="KW-0812">Transmembrane</keyword>
<dbReference type="Pfam" id="PF13796">
    <property type="entry name" value="Sensor"/>
    <property type="match status" value="1"/>
</dbReference>
<evidence type="ECO:0000256" key="1">
    <source>
        <dbReference type="SAM" id="Phobius"/>
    </source>
</evidence>